<dbReference type="OrthoDB" id="4849252at2759"/>
<dbReference type="EMBL" id="GG697365">
    <property type="protein sequence ID" value="EFQ32862.1"/>
    <property type="molecule type" value="Genomic_DNA"/>
</dbReference>
<evidence type="ECO:0008006" key="3">
    <source>
        <dbReference type="Google" id="ProtNLM"/>
    </source>
</evidence>
<keyword evidence="2" id="KW-1185">Reference proteome</keyword>
<dbReference type="VEuPathDB" id="FungiDB:GLRG_08006"/>
<proteinExistence type="predicted"/>
<evidence type="ECO:0000313" key="2">
    <source>
        <dbReference type="Proteomes" id="UP000008782"/>
    </source>
</evidence>
<accession>E3QPT5</accession>
<sequence length="176" mass="19610">MAEVIGIVASAAALIQLVCYGKKSARALYQFSHRAGISKPDVERCANHLRTFSLAVSLAVETLDEYGANTSTSSVFDFIASKQVLRAISIDSDSLVMRLTSVLKRFRGLAKSSRTPVAFVKWWLHKDDVITLFPEMEMIKTNLTLIIATIQLRLVYKKIETESSDSLAVKKLEKKK</sequence>
<dbReference type="HOGENOM" id="CLU_129956_0_0_1"/>
<evidence type="ECO:0000313" key="1">
    <source>
        <dbReference type="EMBL" id="EFQ32862.1"/>
    </source>
</evidence>
<reference evidence="2" key="1">
    <citation type="journal article" date="2012" name="Nat. Genet.">
        <title>Lifestyle transitions in plant pathogenic Colletotrichum fungi deciphered by genome and transcriptome analyses.</title>
        <authorList>
            <person name="O'Connell R.J."/>
            <person name="Thon M.R."/>
            <person name="Hacquard S."/>
            <person name="Amyotte S.G."/>
            <person name="Kleemann J."/>
            <person name="Torres M.F."/>
            <person name="Damm U."/>
            <person name="Buiate E.A."/>
            <person name="Epstein L."/>
            <person name="Alkan N."/>
            <person name="Altmueller J."/>
            <person name="Alvarado-Balderrama L."/>
            <person name="Bauser C.A."/>
            <person name="Becker C."/>
            <person name="Birren B.W."/>
            <person name="Chen Z."/>
            <person name="Choi J."/>
            <person name="Crouch J.A."/>
            <person name="Duvick J.P."/>
            <person name="Farman M.A."/>
            <person name="Gan P."/>
            <person name="Heiman D."/>
            <person name="Henrissat B."/>
            <person name="Howard R.J."/>
            <person name="Kabbage M."/>
            <person name="Koch C."/>
            <person name="Kracher B."/>
            <person name="Kubo Y."/>
            <person name="Law A.D."/>
            <person name="Lebrun M.-H."/>
            <person name="Lee Y.-H."/>
            <person name="Miyara I."/>
            <person name="Moore N."/>
            <person name="Neumann U."/>
            <person name="Nordstroem K."/>
            <person name="Panaccione D.G."/>
            <person name="Panstruga R."/>
            <person name="Place M."/>
            <person name="Proctor R.H."/>
            <person name="Prusky D."/>
            <person name="Rech G."/>
            <person name="Reinhardt R."/>
            <person name="Rollins J.A."/>
            <person name="Rounsley S."/>
            <person name="Schardl C.L."/>
            <person name="Schwartz D.C."/>
            <person name="Shenoy N."/>
            <person name="Shirasu K."/>
            <person name="Sikhakolli U.R."/>
            <person name="Stueber K."/>
            <person name="Sukno S.A."/>
            <person name="Sweigard J.A."/>
            <person name="Takano Y."/>
            <person name="Takahara H."/>
            <person name="Trail F."/>
            <person name="van der Does H.C."/>
            <person name="Voll L.M."/>
            <person name="Will I."/>
            <person name="Young S."/>
            <person name="Zeng Q."/>
            <person name="Zhang J."/>
            <person name="Zhou S."/>
            <person name="Dickman M.B."/>
            <person name="Schulze-Lefert P."/>
            <person name="Ver Loren van Themaat E."/>
            <person name="Ma L.-J."/>
            <person name="Vaillancourt L.J."/>
        </authorList>
    </citation>
    <scope>NUCLEOTIDE SEQUENCE [LARGE SCALE GENOMIC DNA]</scope>
    <source>
        <strain evidence="2">M1.001 / M2 / FGSC 10212</strain>
    </source>
</reference>
<organism evidence="2">
    <name type="scientific">Colletotrichum graminicola (strain M1.001 / M2 / FGSC 10212)</name>
    <name type="common">Maize anthracnose fungus</name>
    <name type="synonym">Glomerella graminicola</name>
    <dbReference type="NCBI Taxonomy" id="645133"/>
    <lineage>
        <taxon>Eukaryota</taxon>
        <taxon>Fungi</taxon>
        <taxon>Dikarya</taxon>
        <taxon>Ascomycota</taxon>
        <taxon>Pezizomycotina</taxon>
        <taxon>Sordariomycetes</taxon>
        <taxon>Hypocreomycetidae</taxon>
        <taxon>Glomerellales</taxon>
        <taxon>Glomerellaceae</taxon>
        <taxon>Colletotrichum</taxon>
        <taxon>Colletotrichum graminicola species complex</taxon>
    </lineage>
</organism>
<name>E3QPT5_COLGM</name>
<gene>
    <name evidence="1" type="ORF">GLRG_08006</name>
</gene>
<dbReference type="eggNOG" id="ENOG502RKT5">
    <property type="taxonomic scope" value="Eukaryota"/>
</dbReference>
<protein>
    <recommendedName>
        <fullName evidence="3">Fungal N-terminal domain-containing protein</fullName>
    </recommendedName>
</protein>
<dbReference type="RefSeq" id="XP_008096882.1">
    <property type="nucleotide sequence ID" value="XM_008098691.1"/>
</dbReference>
<dbReference type="AlphaFoldDB" id="E3QPT5"/>
<dbReference type="STRING" id="645133.E3QPT5"/>
<dbReference type="GeneID" id="24413371"/>
<dbReference type="Proteomes" id="UP000008782">
    <property type="component" value="Unassembled WGS sequence"/>
</dbReference>